<dbReference type="EMBL" id="KQ001646">
    <property type="protein sequence ID" value="KJP90148.1"/>
    <property type="molecule type" value="Genomic_DNA"/>
</dbReference>
<name>A0A0D9QT71_PLAFR</name>
<gene>
    <name evidence="1" type="ORF">AK88_00317</name>
</gene>
<keyword evidence="2" id="KW-1185">Reference proteome</keyword>
<dbReference type="AlphaFoldDB" id="A0A0D9QT71"/>
<dbReference type="GeneID" id="24265631"/>
<protein>
    <submittedName>
        <fullName evidence="1">Uncharacterized protein</fullName>
    </submittedName>
</protein>
<organism evidence="1 2">
    <name type="scientific">Plasmodium fragile</name>
    <dbReference type="NCBI Taxonomy" id="5857"/>
    <lineage>
        <taxon>Eukaryota</taxon>
        <taxon>Sar</taxon>
        <taxon>Alveolata</taxon>
        <taxon>Apicomplexa</taxon>
        <taxon>Aconoidasida</taxon>
        <taxon>Haemosporida</taxon>
        <taxon>Plasmodiidae</taxon>
        <taxon>Plasmodium</taxon>
        <taxon>Plasmodium (Plasmodium)</taxon>
    </lineage>
</organism>
<evidence type="ECO:0000313" key="1">
    <source>
        <dbReference type="EMBL" id="KJP90148.1"/>
    </source>
</evidence>
<sequence length="80" mass="9443">MEIAHFKRDNISYLLIHGFVCENCATEKIISLKNSINITEKNDNDYDVYVWRTWKRDNMRKNISPAQELLALVLIQKCVN</sequence>
<reference evidence="1 2" key="1">
    <citation type="submission" date="2014-03" db="EMBL/GenBank/DDBJ databases">
        <title>The Genome Sequence of Plasmodium fragile nilgiri.</title>
        <authorList>
            <consortium name="The Broad Institute Genomics Platform"/>
            <consortium name="The Broad Institute Genome Sequencing Center for Infectious Disease"/>
            <person name="Neafsey D."/>
            <person name="Duraisingh M."/>
            <person name="Young S.K."/>
            <person name="Zeng Q."/>
            <person name="Gargeya S."/>
            <person name="Abouelleil A."/>
            <person name="Alvarado L."/>
            <person name="Chapman S.B."/>
            <person name="Gainer-Dewar J."/>
            <person name="Goldberg J."/>
            <person name="Griggs A."/>
            <person name="Gujja S."/>
            <person name="Hansen M."/>
            <person name="Howarth C."/>
            <person name="Imamovic A."/>
            <person name="Larimer J."/>
            <person name="Pearson M."/>
            <person name="Poon T.W."/>
            <person name="Priest M."/>
            <person name="Roberts A."/>
            <person name="Saif S."/>
            <person name="Shea T."/>
            <person name="Sykes S."/>
            <person name="Wortman J."/>
            <person name="Nusbaum C."/>
            <person name="Birren B."/>
        </authorList>
    </citation>
    <scope>NUCLEOTIDE SEQUENCE [LARGE SCALE GENOMIC DNA]</scope>
    <source>
        <strain evidence="2">nilgiri</strain>
    </source>
</reference>
<dbReference type="RefSeq" id="XP_012333391.1">
    <property type="nucleotide sequence ID" value="XM_012477968.1"/>
</dbReference>
<dbReference type="VEuPathDB" id="PlasmoDB:AK88_00317"/>
<dbReference type="Proteomes" id="UP000054561">
    <property type="component" value="Unassembled WGS sequence"/>
</dbReference>
<evidence type="ECO:0000313" key="2">
    <source>
        <dbReference type="Proteomes" id="UP000054561"/>
    </source>
</evidence>
<accession>A0A0D9QT71</accession>
<proteinExistence type="predicted"/>